<comment type="caution">
    <text evidence="1">The sequence shown here is derived from an EMBL/GenBank/DDBJ whole genome shotgun (WGS) entry which is preliminary data.</text>
</comment>
<sequence length="65" mass="7917">MRKKIYECYSYNLMRFLMENGQVPFSVSIHKRSRKTMWTFEMNPKLSRLLNVWTNKENIIDKASI</sequence>
<dbReference type="Proteomes" id="UP000679950">
    <property type="component" value="Unassembled WGS sequence"/>
</dbReference>
<dbReference type="RefSeq" id="WP_212966676.1">
    <property type="nucleotide sequence ID" value="NZ_BORB01000024.1"/>
</dbReference>
<evidence type="ECO:0000313" key="2">
    <source>
        <dbReference type="Proteomes" id="UP000679950"/>
    </source>
</evidence>
<keyword evidence="2" id="KW-1185">Reference proteome</keyword>
<accession>A0ABQ4KKK3</accession>
<name>A0ABQ4KKK3_9BACI</name>
<dbReference type="EMBL" id="BORB01000024">
    <property type="protein sequence ID" value="GIN58485.1"/>
    <property type="molecule type" value="Genomic_DNA"/>
</dbReference>
<organism evidence="1 2">
    <name type="scientific">Lederbergia ruris</name>
    <dbReference type="NCBI Taxonomy" id="217495"/>
    <lineage>
        <taxon>Bacteria</taxon>
        <taxon>Bacillati</taxon>
        <taxon>Bacillota</taxon>
        <taxon>Bacilli</taxon>
        <taxon>Bacillales</taxon>
        <taxon>Bacillaceae</taxon>
        <taxon>Lederbergia</taxon>
    </lineage>
</organism>
<evidence type="ECO:0000313" key="1">
    <source>
        <dbReference type="EMBL" id="GIN58485.1"/>
    </source>
</evidence>
<reference evidence="1 2" key="1">
    <citation type="submission" date="2021-03" db="EMBL/GenBank/DDBJ databases">
        <title>Antimicrobial resistance genes in bacteria isolated from Japanese honey, and their potential for conferring macrolide and lincosamide resistance in the American foulbrood pathogen Paenibacillus larvae.</title>
        <authorList>
            <person name="Okamoto M."/>
            <person name="Kumagai M."/>
            <person name="Kanamori H."/>
            <person name="Takamatsu D."/>
        </authorList>
    </citation>
    <scope>NUCLEOTIDE SEQUENCE [LARGE SCALE GENOMIC DNA]</scope>
    <source>
        <strain evidence="1 2">J8TS2</strain>
    </source>
</reference>
<protein>
    <submittedName>
        <fullName evidence="1">Uncharacterized protein</fullName>
    </submittedName>
</protein>
<gene>
    <name evidence="1" type="ORF">J8TS2_28040</name>
</gene>
<proteinExistence type="predicted"/>